<dbReference type="PANTHER" id="PTHR43394:SF1">
    <property type="entry name" value="ATP-BINDING CASSETTE SUB-FAMILY B MEMBER 10, MITOCHONDRIAL"/>
    <property type="match status" value="1"/>
</dbReference>
<evidence type="ECO:0000313" key="12">
    <source>
        <dbReference type="Proteomes" id="UP000664414"/>
    </source>
</evidence>
<dbReference type="PROSITE" id="PS50929">
    <property type="entry name" value="ABC_TM1F"/>
    <property type="match status" value="1"/>
</dbReference>
<dbReference type="EMBL" id="JAFKGL010000015">
    <property type="protein sequence ID" value="MBN9413003.1"/>
    <property type="molecule type" value="Genomic_DNA"/>
</dbReference>
<keyword evidence="5 8" id="KW-1133">Transmembrane helix</keyword>
<dbReference type="GO" id="GO:0015421">
    <property type="term" value="F:ABC-type oligopeptide transporter activity"/>
    <property type="evidence" value="ECO:0007669"/>
    <property type="project" value="TreeGrafter"/>
</dbReference>
<keyword evidence="3" id="KW-0547">Nucleotide-binding</keyword>
<dbReference type="InterPro" id="IPR036640">
    <property type="entry name" value="ABC1_TM_sf"/>
</dbReference>
<organism evidence="11 12">
    <name type="scientific">Candidatus Paracaedimonas acanthamoebae</name>
    <dbReference type="NCBI Taxonomy" id="244581"/>
    <lineage>
        <taxon>Bacteria</taxon>
        <taxon>Pseudomonadati</taxon>
        <taxon>Pseudomonadota</taxon>
        <taxon>Alphaproteobacteria</taxon>
        <taxon>Holosporales</taxon>
        <taxon>Caedimonadaceae</taxon>
        <taxon>Candidatus Paracaedimonas</taxon>
    </lineage>
</organism>
<feature type="domain" description="ABC transporter" evidence="9">
    <location>
        <begin position="346"/>
        <end position="582"/>
    </location>
</feature>
<feature type="transmembrane region" description="Helical" evidence="8">
    <location>
        <begin position="69"/>
        <end position="90"/>
    </location>
</feature>
<protein>
    <submittedName>
        <fullName evidence="11">ATP-binding cassette domain-containing protein</fullName>
    </submittedName>
</protein>
<dbReference type="Proteomes" id="UP000664414">
    <property type="component" value="Unassembled WGS sequence"/>
</dbReference>
<dbReference type="GO" id="GO:0016887">
    <property type="term" value="F:ATP hydrolysis activity"/>
    <property type="evidence" value="ECO:0007669"/>
    <property type="project" value="InterPro"/>
</dbReference>
<dbReference type="PROSITE" id="PS50893">
    <property type="entry name" value="ABC_TRANSPORTER_2"/>
    <property type="match status" value="1"/>
</dbReference>
<comment type="function">
    <text evidence="7">Part of an ABC transporter complex. Transmembrane domains (TMD) form a pore in the inner membrane and the ATP-binding domain (NBD) is responsible for energy generation.</text>
</comment>
<evidence type="ECO:0000256" key="8">
    <source>
        <dbReference type="SAM" id="Phobius"/>
    </source>
</evidence>
<dbReference type="SMART" id="SM00382">
    <property type="entry name" value="AAA"/>
    <property type="match status" value="1"/>
</dbReference>
<dbReference type="GO" id="GO:0005886">
    <property type="term" value="C:plasma membrane"/>
    <property type="evidence" value="ECO:0007669"/>
    <property type="project" value="UniProtKB-SubCell"/>
</dbReference>
<name>A0A8J7PM40_9PROT</name>
<keyword evidence="6 8" id="KW-0472">Membrane</keyword>
<dbReference type="PROSITE" id="PS00211">
    <property type="entry name" value="ABC_TRANSPORTER_1"/>
    <property type="match status" value="1"/>
</dbReference>
<dbReference type="AlphaFoldDB" id="A0A8J7PM40"/>
<evidence type="ECO:0000259" key="9">
    <source>
        <dbReference type="PROSITE" id="PS50893"/>
    </source>
</evidence>
<keyword evidence="4 11" id="KW-0067">ATP-binding</keyword>
<dbReference type="InterPro" id="IPR003593">
    <property type="entry name" value="AAA+_ATPase"/>
</dbReference>
<evidence type="ECO:0000313" key="11">
    <source>
        <dbReference type="EMBL" id="MBN9413003.1"/>
    </source>
</evidence>
<evidence type="ECO:0000256" key="4">
    <source>
        <dbReference type="ARBA" id="ARBA00022840"/>
    </source>
</evidence>
<evidence type="ECO:0000256" key="6">
    <source>
        <dbReference type="ARBA" id="ARBA00023136"/>
    </source>
</evidence>
<keyword evidence="2 8" id="KW-0812">Transmembrane</keyword>
<accession>A0A8J7PM40</accession>
<dbReference type="Pfam" id="PF00005">
    <property type="entry name" value="ABC_tran"/>
    <property type="match status" value="1"/>
</dbReference>
<dbReference type="InterPro" id="IPR027417">
    <property type="entry name" value="P-loop_NTPase"/>
</dbReference>
<dbReference type="InterPro" id="IPR039421">
    <property type="entry name" value="Type_1_exporter"/>
</dbReference>
<evidence type="ECO:0000256" key="1">
    <source>
        <dbReference type="ARBA" id="ARBA00004651"/>
    </source>
</evidence>
<feature type="transmembrane region" description="Helical" evidence="8">
    <location>
        <begin position="255"/>
        <end position="272"/>
    </location>
</feature>
<gene>
    <name evidence="11" type="ORF">J0H12_03665</name>
</gene>
<dbReference type="InterPro" id="IPR011527">
    <property type="entry name" value="ABC1_TM_dom"/>
</dbReference>
<evidence type="ECO:0000256" key="7">
    <source>
        <dbReference type="ARBA" id="ARBA00024725"/>
    </source>
</evidence>
<dbReference type="Pfam" id="PF00664">
    <property type="entry name" value="ABC_membrane"/>
    <property type="match status" value="1"/>
</dbReference>
<comment type="subcellular location">
    <subcellularLocation>
        <location evidence="1">Cell membrane</location>
        <topology evidence="1">Multi-pass membrane protein</topology>
    </subcellularLocation>
</comment>
<comment type="caution">
    <text evidence="11">The sequence shown here is derived from an EMBL/GenBank/DDBJ whole genome shotgun (WGS) entry which is preliminary data.</text>
</comment>
<dbReference type="GO" id="GO:0005524">
    <property type="term" value="F:ATP binding"/>
    <property type="evidence" value="ECO:0007669"/>
    <property type="project" value="UniProtKB-KW"/>
</dbReference>
<dbReference type="Gene3D" id="1.20.1560.10">
    <property type="entry name" value="ABC transporter type 1, transmembrane domain"/>
    <property type="match status" value="1"/>
</dbReference>
<reference evidence="11" key="1">
    <citation type="submission" date="2021-02" db="EMBL/GenBank/DDBJ databases">
        <title>Thiocyanate and organic carbon inputs drive convergent selection for specific autotrophic Afipia and Thiobacillus strains within complex microbiomes.</title>
        <authorList>
            <person name="Huddy R.J."/>
            <person name="Sachdeva R."/>
            <person name="Kadzinga F."/>
            <person name="Kantor R.S."/>
            <person name="Harrison S.T.L."/>
            <person name="Banfield J.F."/>
        </authorList>
    </citation>
    <scope>NUCLEOTIDE SEQUENCE</scope>
    <source>
        <strain evidence="11">SCN18_10_11_15_R4_P_38_20</strain>
    </source>
</reference>
<feature type="domain" description="ABC transmembrane type-1" evidence="10">
    <location>
        <begin position="30"/>
        <end position="312"/>
    </location>
</feature>
<evidence type="ECO:0000256" key="2">
    <source>
        <dbReference type="ARBA" id="ARBA00022692"/>
    </source>
</evidence>
<dbReference type="InterPro" id="IPR003439">
    <property type="entry name" value="ABC_transporter-like_ATP-bd"/>
</dbReference>
<feature type="transmembrane region" description="Helical" evidence="8">
    <location>
        <begin position="162"/>
        <end position="187"/>
    </location>
</feature>
<evidence type="ECO:0000256" key="3">
    <source>
        <dbReference type="ARBA" id="ARBA00022741"/>
    </source>
</evidence>
<proteinExistence type="predicted"/>
<evidence type="ECO:0000256" key="5">
    <source>
        <dbReference type="ARBA" id="ARBA00022989"/>
    </source>
</evidence>
<dbReference type="SUPFAM" id="SSF90123">
    <property type="entry name" value="ABC transporter transmembrane region"/>
    <property type="match status" value="1"/>
</dbReference>
<dbReference type="Gene3D" id="3.40.50.300">
    <property type="entry name" value="P-loop containing nucleotide triphosphate hydrolases"/>
    <property type="match status" value="1"/>
</dbReference>
<dbReference type="PANTHER" id="PTHR43394">
    <property type="entry name" value="ATP-DEPENDENT PERMEASE MDL1, MITOCHONDRIAL"/>
    <property type="match status" value="1"/>
</dbReference>
<feature type="transmembrane region" description="Helical" evidence="8">
    <location>
        <begin position="135"/>
        <end position="156"/>
    </location>
</feature>
<evidence type="ECO:0000259" key="10">
    <source>
        <dbReference type="PROSITE" id="PS50929"/>
    </source>
</evidence>
<dbReference type="SUPFAM" id="SSF52540">
    <property type="entry name" value="P-loop containing nucleoside triphosphate hydrolases"/>
    <property type="match status" value="1"/>
</dbReference>
<dbReference type="FunFam" id="3.40.50.300:FF:000218">
    <property type="entry name" value="Multidrug ABC transporter ATP-binding protein"/>
    <property type="match status" value="1"/>
</dbReference>
<dbReference type="InterPro" id="IPR017871">
    <property type="entry name" value="ABC_transporter-like_CS"/>
</dbReference>
<feature type="transmembrane region" description="Helical" evidence="8">
    <location>
        <begin position="29"/>
        <end position="49"/>
    </location>
</feature>
<sequence length="586" mass="66009">MISFKEAPNYNLKNLAFLAKYLKPHKKDILVFLFFLAISTASIMYGGRIVRNLFDSTQTQAGLAFIKSVSIPILIAVVISSLSIFGRYFFAGKLGEKLVRDLRDSAYKHTMTMDTSFFETHKTGDIISRITADTLVIEIIFVGTFSNFINHVVLFFSSFIMMLYISPSLCFLIVLLSPLVAISSIFFGRKIRLVSREIQTKAALISAHVEETVNAIQTIKAYSHEEVSFREFARKSREESDLIINRIRFFGLSKALTTIGVFFVITCLLSLANYNLTYLNITGSQFVSFAYFCTLAGYSLSELAELSSSIYRAAGATERLQQLFNTHPLIITQTPVTFLTKIKQGIKYDNVNFSYPSNPNKYILKDISFEIKKGQKIALVGPSGTGKSTLFKLLLRFYDPSVGNLYIDDKNIKNLDLHNYRNLISLVSQDPFVFSDTIWENVRFSKLDATFAEVSKACELAQATEFIELLPNKYQTFVGEKGVRLSGGQKQRIALARAILKNSQIILLDEATSSLDAESENLIQRAMEKFLKDKTAIIIAHRLATVTSADEIFVLDKGSIVDRGSHKELLNRSGIYQKYAKLQFKL</sequence>